<feature type="transmembrane region" description="Helical" evidence="1">
    <location>
        <begin position="45"/>
        <end position="67"/>
    </location>
</feature>
<keyword evidence="1" id="KW-0812">Transmembrane</keyword>
<feature type="transmembrane region" description="Helical" evidence="1">
    <location>
        <begin position="162"/>
        <end position="178"/>
    </location>
</feature>
<feature type="transmembrane region" description="Helical" evidence="1">
    <location>
        <begin position="299"/>
        <end position="317"/>
    </location>
</feature>
<dbReference type="Proteomes" id="UP000199063">
    <property type="component" value="Unassembled WGS sequence"/>
</dbReference>
<feature type="transmembrane region" description="Helical" evidence="1">
    <location>
        <begin position="222"/>
        <end position="242"/>
    </location>
</feature>
<evidence type="ECO:0000313" key="2">
    <source>
        <dbReference type="EMBL" id="SDM49939.1"/>
    </source>
</evidence>
<organism evidence="2 3">
    <name type="scientific">Streptomyces wuyuanensis</name>
    <dbReference type="NCBI Taxonomy" id="1196353"/>
    <lineage>
        <taxon>Bacteria</taxon>
        <taxon>Bacillati</taxon>
        <taxon>Actinomycetota</taxon>
        <taxon>Actinomycetes</taxon>
        <taxon>Kitasatosporales</taxon>
        <taxon>Streptomycetaceae</taxon>
        <taxon>Streptomyces</taxon>
    </lineage>
</organism>
<dbReference type="PANTHER" id="PTHR36840:SF1">
    <property type="entry name" value="BLL5714 PROTEIN"/>
    <property type="match status" value="1"/>
</dbReference>
<dbReference type="AlphaFoldDB" id="A0A1G9TQ72"/>
<feature type="transmembrane region" description="Helical" evidence="1">
    <location>
        <begin position="324"/>
        <end position="342"/>
    </location>
</feature>
<dbReference type="STRING" id="1196353.SAMN05444921_10941"/>
<accession>A0A1G9TQ72</accession>
<dbReference type="EMBL" id="FNHI01000009">
    <property type="protein sequence ID" value="SDM49939.1"/>
    <property type="molecule type" value="Genomic_DNA"/>
</dbReference>
<name>A0A1G9TQ72_9ACTN</name>
<evidence type="ECO:0000256" key="1">
    <source>
        <dbReference type="SAM" id="Phobius"/>
    </source>
</evidence>
<feature type="transmembrane region" description="Helical" evidence="1">
    <location>
        <begin position="198"/>
        <end position="216"/>
    </location>
</feature>
<feature type="transmembrane region" description="Helical" evidence="1">
    <location>
        <begin position="263"/>
        <end position="287"/>
    </location>
</feature>
<feature type="transmembrane region" description="Helical" evidence="1">
    <location>
        <begin position="21"/>
        <end position="39"/>
    </location>
</feature>
<reference evidence="3" key="1">
    <citation type="submission" date="2016-10" db="EMBL/GenBank/DDBJ databases">
        <authorList>
            <person name="Varghese N."/>
            <person name="Submissions S."/>
        </authorList>
    </citation>
    <scope>NUCLEOTIDE SEQUENCE [LARGE SCALE GENOMIC DNA]</scope>
    <source>
        <strain evidence="3">CGMCC 4.7042</strain>
    </source>
</reference>
<keyword evidence="1" id="KW-0472">Membrane</keyword>
<protein>
    <submittedName>
        <fullName evidence="2">Low temperature requirement protein LtrA</fullName>
    </submittedName>
</protein>
<keyword evidence="3" id="KW-1185">Reference proteome</keyword>
<gene>
    <name evidence="2" type="ORF">SAMN05444921_10941</name>
</gene>
<evidence type="ECO:0000313" key="3">
    <source>
        <dbReference type="Proteomes" id="UP000199063"/>
    </source>
</evidence>
<dbReference type="OrthoDB" id="7698234at2"/>
<dbReference type="PANTHER" id="PTHR36840">
    <property type="entry name" value="BLL5714 PROTEIN"/>
    <property type="match status" value="1"/>
</dbReference>
<keyword evidence="1" id="KW-1133">Transmembrane helix</keyword>
<feature type="transmembrane region" description="Helical" evidence="1">
    <location>
        <begin position="79"/>
        <end position="100"/>
    </location>
</feature>
<dbReference type="InterPro" id="IPR010640">
    <property type="entry name" value="Low_temperature_requirement_A"/>
</dbReference>
<dbReference type="Pfam" id="PF06772">
    <property type="entry name" value="LtrA"/>
    <property type="match status" value="1"/>
</dbReference>
<feature type="transmembrane region" description="Helical" evidence="1">
    <location>
        <begin position="348"/>
        <end position="369"/>
    </location>
</feature>
<sequence>MSVPSARTGRDGPARATTLELFFDLVFVFTATQLTEVLVEDTSFGGAAWAVVVFGLIWWMFNAYVWLTNELPPRTDRRRLLLFTSMVGFLVMALAIPRAFEEGAEAKVFAAGYALVVIVHAGLFSRTSSAAASRAILRLAPFNLTSAALVLLGAFLGGTAQFLLWTAALLIEALAPRLHGRLAGFTIRPEHFVERHGLIMIIAFGESLIAIALGATGLPFDFSLVATAVLTLIVAACLWWVYFRPDVERAERALARQCDTARAVAAVNAYNYAHIPLLLGVVVFAAGVKKVPGHAMEPATTAGALYVGAGLALFLCGHAWFRRILHLGGPWLRITTAAAVLATVPVGLFTAALTQLAAVAVVLCTALALGNRVQRRQARAEASGRLVR</sequence>
<proteinExistence type="predicted"/>
<feature type="transmembrane region" description="Helical" evidence="1">
    <location>
        <begin position="106"/>
        <end position="124"/>
    </location>
</feature>
<feature type="transmembrane region" description="Helical" evidence="1">
    <location>
        <begin position="136"/>
        <end position="156"/>
    </location>
</feature>